<proteinExistence type="predicted"/>
<keyword evidence="3" id="KW-1185">Reference proteome</keyword>
<name>A1ZZ07_MICM2</name>
<dbReference type="AlphaFoldDB" id="A1ZZ07"/>
<evidence type="ECO:0000313" key="2">
    <source>
        <dbReference type="EMBL" id="EAY24387.1"/>
    </source>
</evidence>
<dbReference type="EMBL" id="AAWS01000071">
    <property type="protein sequence ID" value="EAY24387.1"/>
    <property type="molecule type" value="Genomic_DNA"/>
</dbReference>
<accession>A1ZZ07</accession>
<evidence type="ECO:0000313" key="3">
    <source>
        <dbReference type="Proteomes" id="UP000004095"/>
    </source>
</evidence>
<evidence type="ECO:0000256" key="1">
    <source>
        <dbReference type="SAM" id="MobiDB-lite"/>
    </source>
</evidence>
<gene>
    <name evidence="2" type="ORF">M23134_07182</name>
</gene>
<comment type="caution">
    <text evidence="2">The sequence shown here is derived from an EMBL/GenBank/DDBJ whole genome shotgun (WGS) entry which is preliminary data.</text>
</comment>
<feature type="region of interest" description="Disordered" evidence="1">
    <location>
        <begin position="1"/>
        <end position="37"/>
    </location>
</feature>
<dbReference type="Proteomes" id="UP000004095">
    <property type="component" value="Unassembled WGS sequence"/>
</dbReference>
<reference evidence="2 3" key="1">
    <citation type="submission" date="2007-01" db="EMBL/GenBank/DDBJ databases">
        <authorList>
            <person name="Haygood M."/>
            <person name="Podell S."/>
            <person name="Anderson C."/>
            <person name="Hopkinson B."/>
            <person name="Roe K."/>
            <person name="Barbeau K."/>
            <person name="Gaasterland T."/>
            <person name="Ferriera S."/>
            <person name="Johnson J."/>
            <person name="Kravitz S."/>
            <person name="Beeson K."/>
            <person name="Sutton G."/>
            <person name="Rogers Y.-H."/>
            <person name="Friedman R."/>
            <person name="Frazier M."/>
            <person name="Venter J.C."/>
        </authorList>
    </citation>
    <scope>NUCLEOTIDE SEQUENCE [LARGE SCALE GENOMIC DNA]</scope>
    <source>
        <strain evidence="2 3">ATCC 23134</strain>
    </source>
</reference>
<sequence>MPWHFSSIREVGGESGEKSRPIDKNNTRMAFKQHHLA</sequence>
<organism evidence="2 3">
    <name type="scientific">Microscilla marina ATCC 23134</name>
    <dbReference type="NCBI Taxonomy" id="313606"/>
    <lineage>
        <taxon>Bacteria</taxon>
        <taxon>Pseudomonadati</taxon>
        <taxon>Bacteroidota</taxon>
        <taxon>Cytophagia</taxon>
        <taxon>Cytophagales</taxon>
        <taxon>Microscillaceae</taxon>
        <taxon>Microscilla</taxon>
    </lineage>
</organism>
<feature type="compositionally biased region" description="Basic and acidic residues" evidence="1">
    <location>
        <begin position="11"/>
        <end position="26"/>
    </location>
</feature>
<protein>
    <submittedName>
        <fullName evidence="2">Uncharacterized protein</fullName>
    </submittedName>
</protein>